<dbReference type="PANTHER" id="PTHR23139">
    <property type="entry name" value="RNA-BINDING PROTEIN"/>
    <property type="match status" value="1"/>
</dbReference>
<dbReference type="Gene3D" id="3.30.70.330">
    <property type="match status" value="3"/>
</dbReference>
<dbReference type="InterPro" id="IPR012677">
    <property type="entry name" value="Nucleotide-bd_a/b_plait_sf"/>
</dbReference>
<evidence type="ECO:0000256" key="6">
    <source>
        <dbReference type="ARBA" id="ARBA00023242"/>
    </source>
</evidence>
<evidence type="ECO:0000313" key="12">
    <source>
        <dbReference type="Proteomes" id="UP000284706"/>
    </source>
</evidence>
<dbReference type="Proteomes" id="UP000284706">
    <property type="component" value="Unassembled WGS sequence"/>
</dbReference>
<dbReference type="PROSITE" id="PS50102">
    <property type="entry name" value="RRM"/>
    <property type="match status" value="3"/>
</dbReference>
<dbReference type="STRING" id="231916.A0A409VGW2"/>
<feature type="compositionally biased region" description="Basic and acidic residues" evidence="9">
    <location>
        <begin position="1"/>
        <end position="84"/>
    </location>
</feature>
<dbReference type="GO" id="GO:0005634">
    <property type="term" value="C:nucleus"/>
    <property type="evidence" value="ECO:0007669"/>
    <property type="project" value="UniProtKB-SubCell"/>
</dbReference>
<dbReference type="AlphaFoldDB" id="A0A409VGW2"/>
<feature type="domain" description="RRM" evidence="10">
    <location>
        <begin position="434"/>
        <end position="542"/>
    </location>
</feature>
<evidence type="ECO:0000313" key="11">
    <source>
        <dbReference type="EMBL" id="PPQ65498.1"/>
    </source>
</evidence>
<dbReference type="GO" id="GO:0003723">
    <property type="term" value="F:RNA binding"/>
    <property type="evidence" value="ECO:0007669"/>
    <property type="project" value="UniProtKB-UniRule"/>
</dbReference>
<dbReference type="CDD" id="cd12230">
    <property type="entry name" value="RRM1_U2AF65"/>
    <property type="match status" value="1"/>
</dbReference>
<keyword evidence="5 8" id="KW-0508">mRNA splicing</keyword>
<evidence type="ECO:0000256" key="3">
    <source>
        <dbReference type="ARBA" id="ARBA00022737"/>
    </source>
</evidence>
<evidence type="ECO:0000256" key="5">
    <source>
        <dbReference type="ARBA" id="ARBA00023187"/>
    </source>
</evidence>
<evidence type="ECO:0000256" key="8">
    <source>
        <dbReference type="RuleBase" id="RU364135"/>
    </source>
</evidence>
<dbReference type="CDD" id="cd12232">
    <property type="entry name" value="RRM3_U2AF65"/>
    <property type="match status" value="1"/>
</dbReference>
<sequence>MSDEYRSGGHREDRYRSSRDDRGHGHRGDRDYRGGGGDRDRYDGDRDRGGRRDRDRDRYSKRDDDYDHRRRDDDRRRDHRRPPPPDEDAPPPPPRYRDDGPQPPPPPRERRGRGRGREMGTPERRSPTPEGAVPLSQRKRKASGWDVHAPGYEQYTAMQAKQTGLFNLPGANRTQIPPILGIAGLPPPMPVPTFGMGVGVNPNLSRQSRRLYIGSITPEVNEQNLADFFNAKMNEMNLGTGAPGNPVLAVQCNYEKNYAFIEFRSAEDATAAMAFDGIIFLNGPLKIRRPKDYGGAEVSSPGVHVPGVVSTNVPDSINKVFVGGLPTYLNEENVMELLKSFGELKAFNLVRENGTGASKGFAFFEYVDASVTDVAIQSLNGMQLGDRYLVVQRASVGAKPGTPGLMPNPNLPYDQFEIPRPIMPAGKDPTTDARILLMLNMVTAEDLVDDGEYGDLYEDVKEECSKYGQVEDLRIPRPVKKDKSKWGDSGLSAQDAARLDEAAGVGRVYVKYASPQDANKALAALAGRSFAGRSIVATLLSEDSQTTPPLNLIFAPQPDEPPPLPSS</sequence>
<organism evidence="11 12">
    <name type="scientific">Gymnopilus dilepis</name>
    <dbReference type="NCBI Taxonomy" id="231916"/>
    <lineage>
        <taxon>Eukaryota</taxon>
        <taxon>Fungi</taxon>
        <taxon>Dikarya</taxon>
        <taxon>Basidiomycota</taxon>
        <taxon>Agaricomycotina</taxon>
        <taxon>Agaricomycetes</taxon>
        <taxon>Agaricomycetidae</taxon>
        <taxon>Agaricales</taxon>
        <taxon>Agaricineae</taxon>
        <taxon>Hymenogastraceae</taxon>
        <taxon>Gymnopilus</taxon>
    </lineage>
</organism>
<comment type="function">
    <text evidence="8">Necessary for the splicing of pre-mRNA.</text>
</comment>
<dbReference type="Pfam" id="PF00076">
    <property type="entry name" value="RRM_1"/>
    <property type="match status" value="1"/>
</dbReference>
<evidence type="ECO:0000256" key="4">
    <source>
        <dbReference type="ARBA" id="ARBA00022884"/>
    </source>
</evidence>
<dbReference type="InterPro" id="IPR000504">
    <property type="entry name" value="RRM_dom"/>
</dbReference>
<keyword evidence="4 7" id="KW-0694">RNA-binding</keyword>
<evidence type="ECO:0000256" key="7">
    <source>
        <dbReference type="PROSITE-ProRule" id="PRU00176"/>
    </source>
</evidence>
<keyword evidence="6 8" id="KW-0539">Nucleus</keyword>
<gene>
    <name evidence="11" type="ORF">CVT26_000138</name>
</gene>
<protein>
    <recommendedName>
        <fullName evidence="8">Splicing factor U2AF subunit</fullName>
    </recommendedName>
    <alternativeName>
        <fullName evidence="8">U2 snRNP auxiliary factor large subunit</fullName>
    </alternativeName>
</protein>
<dbReference type="OrthoDB" id="10266058at2759"/>
<proteinExistence type="inferred from homology"/>
<name>A0A409VGW2_9AGAR</name>
<feature type="domain" description="RRM" evidence="10">
    <location>
        <begin position="209"/>
        <end position="292"/>
    </location>
</feature>
<dbReference type="CDD" id="cd12231">
    <property type="entry name" value="RRM2_U2AF65"/>
    <property type="match status" value="1"/>
</dbReference>
<dbReference type="FunFam" id="3.30.70.330:FF:000074">
    <property type="entry name" value="U2 snRNP auxiliary factor large subunit"/>
    <property type="match status" value="1"/>
</dbReference>
<reference evidence="11 12" key="1">
    <citation type="journal article" date="2018" name="Evol. Lett.">
        <title>Horizontal gene cluster transfer increased hallucinogenic mushroom diversity.</title>
        <authorList>
            <person name="Reynolds H.T."/>
            <person name="Vijayakumar V."/>
            <person name="Gluck-Thaler E."/>
            <person name="Korotkin H.B."/>
            <person name="Matheny P.B."/>
            <person name="Slot J.C."/>
        </authorList>
    </citation>
    <scope>NUCLEOTIDE SEQUENCE [LARGE SCALE GENOMIC DNA]</scope>
    <source>
        <strain evidence="11 12">SRW20</strain>
    </source>
</reference>
<accession>A0A409VGW2</accession>
<dbReference type="SMART" id="SM00360">
    <property type="entry name" value="RRM"/>
    <property type="match status" value="3"/>
</dbReference>
<evidence type="ECO:0000256" key="9">
    <source>
        <dbReference type="SAM" id="MobiDB-lite"/>
    </source>
</evidence>
<feature type="compositionally biased region" description="Pro residues" evidence="9">
    <location>
        <begin position="558"/>
        <end position="567"/>
    </location>
</feature>
<comment type="caution">
    <text evidence="11">The sequence shown here is derived from an EMBL/GenBank/DDBJ whole genome shotgun (WGS) entry which is preliminary data.</text>
</comment>
<evidence type="ECO:0000256" key="2">
    <source>
        <dbReference type="ARBA" id="ARBA00022664"/>
    </source>
</evidence>
<dbReference type="InterPro" id="IPR006529">
    <property type="entry name" value="U2AF_lg"/>
</dbReference>
<dbReference type="FunFam" id="3.30.70.330:FF:000097">
    <property type="entry name" value="U2 snRNP auxiliary factor large subunit"/>
    <property type="match status" value="1"/>
</dbReference>
<comment type="similarity">
    <text evidence="8">Belongs to the splicing factor SR family.</text>
</comment>
<dbReference type="GO" id="GO:0006397">
    <property type="term" value="P:mRNA processing"/>
    <property type="evidence" value="ECO:0007669"/>
    <property type="project" value="UniProtKB-KW"/>
</dbReference>
<dbReference type="FunCoup" id="A0A409VGW2">
    <property type="interactions" value="542"/>
</dbReference>
<evidence type="ECO:0000259" key="10">
    <source>
        <dbReference type="PROSITE" id="PS50102"/>
    </source>
</evidence>
<evidence type="ECO:0000256" key="1">
    <source>
        <dbReference type="ARBA" id="ARBA00004123"/>
    </source>
</evidence>
<dbReference type="InParanoid" id="A0A409VGW2"/>
<keyword evidence="12" id="KW-1185">Reference proteome</keyword>
<keyword evidence="3" id="KW-0677">Repeat</keyword>
<dbReference type="SUPFAM" id="SSF54928">
    <property type="entry name" value="RNA-binding domain, RBD"/>
    <property type="match status" value="2"/>
</dbReference>
<comment type="subcellular location">
    <subcellularLocation>
        <location evidence="1 8">Nucleus</location>
    </subcellularLocation>
</comment>
<feature type="region of interest" description="Disordered" evidence="9">
    <location>
        <begin position="546"/>
        <end position="567"/>
    </location>
</feature>
<keyword evidence="2 8" id="KW-0507">mRNA processing</keyword>
<dbReference type="NCBIfam" id="TIGR01642">
    <property type="entry name" value="U2AF_lg"/>
    <property type="match status" value="1"/>
</dbReference>
<dbReference type="EMBL" id="NHYE01005652">
    <property type="protein sequence ID" value="PPQ65498.1"/>
    <property type="molecule type" value="Genomic_DNA"/>
</dbReference>
<dbReference type="GO" id="GO:0008380">
    <property type="term" value="P:RNA splicing"/>
    <property type="evidence" value="ECO:0007669"/>
    <property type="project" value="UniProtKB-KW"/>
</dbReference>
<feature type="compositionally biased region" description="Basic and acidic residues" evidence="9">
    <location>
        <begin position="115"/>
        <end position="127"/>
    </location>
</feature>
<feature type="domain" description="RRM" evidence="10">
    <location>
        <begin position="318"/>
        <end position="396"/>
    </location>
</feature>
<dbReference type="InterPro" id="IPR035979">
    <property type="entry name" value="RBD_domain_sf"/>
</dbReference>
<feature type="region of interest" description="Disordered" evidence="9">
    <location>
        <begin position="1"/>
        <end position="143"/>
    </location>
</feature>